<reference evidence="1" key="1">
    <citation type="submission" date="2010-07" db="EMBL/GenBank/DDBJ databases">
        <authorList>
            <person name="Muzny D."/>
            <person name="Qin X."/>
            <person name="Deng J."/>
            <person name="Jiang H."/>
            <person name="Liu Y."/>
            <person name="Qu J."/>
            <person name="Song X.-Z."/>
            <person name="Zhang L."/>
            <person name="Thornton R."/>
            <person name="Coyle M."/>
            <person name="Francisco L."/>
            <person name="Jackson L."/>
            <person name="Javaid M."/>
            <person name="Korchina V."/>
            <person name="Kovar C."/>
            <person name="Mata R."/>
            <person name="Mathew T."/>
            <person name="Ngo R."/>
            <person name="Nguyen L."/>
            <person name="Nguyen N."/>
            <person name="Okwuonu G."/>
            <person name="Ongeri F."/>
            <person name="Pham C."/>
            <person name="Simmons D."/>
            <person name="Wilczek-Boney K."/>
            <person name="Hale W."/>
            <person name="Jakkamsetti A."/>
            <person name="Pham P."/>
            <person name="Ruth R."/>
            <person name="San Lucas F."/>
            <person name="Warren J."/>
            <person name="Zhang J."/>
            <person name="Zhao Z."/>
            <person name="Zhou C."/>
            <person name="Zhu D."/>
            <person name="Lee S."/>
            <person name="Bess C."/>
            <person name="Blankenburg K."/>
            <person name="Forbes L."/>
            <person name="Fu Q."/>
            <person name="Gubbala S."/>
            <person name="Hirani K."/>
            <person name="Jayaseelan J.C."/>
            <person name="Lara F."/>
            <person name="Munidasa M."/>
            <person name="Palculict T."/>
            <person name="Patil S."/>
            <person name="Pu L.-L."/>
            <person name="Saada N."/>
            <person name="Tang L."/>
            <person name="Weissenberger G."/>
            <person name="Zhu Y."/>
            <person name="Hemphill L."/>
            <person name="Shang Y."/>
            <person name="Youmans B."/>
            <person name="Ayvaz T."/>
            <person name="Ross M."/>
            <person name="Santibanez J."/>
            <person name="Aqrawi P."/>
            <person name="Gross S."/>
            <person name="Joshi V."/>
            <person name="Fowler G."/>
            <person name="Nazareth L."/>
            <person name="Reid J."/>
            <person name="Worley K."/>
            <person name="Petrosino J."/>
            <person name="Highlander S."/>
            <person name="Gibbs R."/>
        </authorList>
    </citation>
    <scope>NUCLEOTIDE SEQUENCE [LARGE SCALE GENOMIC DNA]</scope>
    <source>
        <strain evidence="1">DSM 16973</strain>
    </source>
</reference>
<proteinExistence type="predicted"/>
<organism evidence="1 2">
    <name type="scientific">Hoylesella marshii DSM 16973 = JCM 13450</name>
    <dbReference type="NCBI Taxonomy" id="862515"/>
    <lineage>
        <taxon>Bacteria</taxon>
        <taxon>Pseudomonadati</taxon>
        <taxon>Bacteroidota</taxon>
        <taxon>Bacteroidia</taxon>
        <taxon>Bacteroidales</taxon>
        <taxon>Prevotellaceae</taxon>
        <taxon>Hoylesella</taxon>
    </lineage>
</organism>
<protein>
    <submittedName>
        <fullName evidence="1">Uncharacterized protein</fullName>
    </submittedName>
</protein>
<name>E0NT16_9BACT</name>
<sequence length="68" mass="8012">MPFNYQGVRFAVEKVADLSMYRWRLSYVQVAFVLCTDAVCTRSYISNSHNDCNFTKRQIAQLFMVNYT</sequence>
<dbReference type="EMBL" id="AEEI01000043">
    <property type="protein sequence ID" value="EFM01755.1"/>
    <property type="molecule type" value="Genomic_DNA"/>
</dbReference>
<dbReference type="STRING" id="862515.HMPREF0658_1243"/>
<dbReference type="Proteomes" id="UP000004394">
    <property type="component" value="Unassembled WGS sequence"/>
</dbReference>
<accession>E0NT16</accession>
<comment type="caution">
    <text evidence="1">The sequence shown here is derived from an EMBL/GenBank/DDBJ whole genome shotgun (WGS) entry which is preliminary data.</text>
</comment>
<evidence type="ECO:0000313" key="1">
    <source>
        <dbReference type="EMBL" id="EFM01755.1"/>
    </source>
</evidence>
<dbReference type="HOGENOM" id="CLU_2790481_0_0_10"/>
<dbReference type="AlphaFoldDB" id="E0NT16"/>
<gene>
    <name evidence="1" type="ORF">HMPREF0658_1243</name>
</gene>
<dbReference type="BioCyc" id="PMAR862515-HMP:GMOO-1265-MONOMER"/>
<evidence type="ECO:0000313" key="2">
    <source>
        <dbReference type="Proteomes" id="UP000004394"/>
    </source>
</evidence>
<keyword evidence="2" id="KW-1185">Reference proteome</keyword>